<evidence type="ECO:0000313" key="2">
    <source>
        <dbReference type="EMBL" id="OLZ65249.1"/>
    </source>
</evidence>
<protein>
    <submittedName>
        <fullName evidence="2">DUF1648 domain-containing protein</fullName>
    </submittedName>
</protein>
<name>A0ABX3G193_9ACTN</name>
<keyword evidence="1" id="KW-0472">Membrane</keyword>
<dbReference type="EMBL" id="MQUR01000036">
    <property type="protein sequence ID" value="OLZ65249.1"/>
    <property type="molecule type" value="Genomic_DNA"/>
</dbReference>
<feature type="transmembrane region" description="Helical" evidence="1">
    <location>
        <begin position="43"/>
        <end position="64"/>
    </location>
</feature>
<evidence type="ECO:0000313" key="3">
    <source>
        <dbReference type="Proteomes" id="UP000187151"/>
    </source>
</evidence>
<organism evidence="2 3">
    <name type="scientific">Streptomyces amritsarensis</name>
    <dbReference type="NCBI Taxonomy" id="681158"/>
    <lineage>
        <taxon>Bacteria</taxon>
        <taxon>Bacillati</taxon>
        <taxon>Actinomycetota</taxon>
        <taxon>Actinomycetes</taxon>
        <taxon>Kitasatosporales</taxon>
        <taxon>Streptomycetaceae</taxon>
        <taxon>Streptomyces</taxon>
    </lineage>
</organism>
<evidence type="ECO:0000256" key="1">
    <source>
        <dbReference type="SAM" id="Phobius"/>
    </source>
</evidence>
<dbReference type="Proteomes" id="UP000187151">
    <property type="component" value="Unassembled WGS sequence"/>
</dbReference>
<feature type="transmembrane region" description="Helical" evidence="1">
    <location>
        <begin position="71"/>
        <end position="92"/>
    </location>
</feature>
<accession>A0ABX3G193</accession>
<sequence length="305" mass="31681">MAAWAAGILALLVVLPLTARRGLRERLATHWGGSGEPDGSLPLWAVVVVPAVIWAVLVAGAVVWRAARGWTTVVLASGGVLLAGVQVSVVRANLYAADWRDADSVTVGAAVTVAASLAAALAATRVGHRPRVAEKPAGEGPRMDIPAGERRVWLSRTVNPWLGLISAVAGVAAASVLLIGLSGLTETMWMLIVPLAMVSLAFLTCSSVRVLVTGRGVEAAFGPLAWPVRRWAPADIESARVETRTPAQVGGWGYRLSGLGTTVMLRSGECLVVRVKGKDFAVSVDDAERGAALLNSLTGMPAGRP</sequence>
<keyword evidence="3" id="KW-1185">Reference proteome</keyword>
<proteinExistence type="predicted"/>
<feature type="transmembrane region" description="Helical" evidence="1">
    <location>
        <begin position="104"/>
        <end position="123"/>
    </location>
</feature>
<reference evidence="2 3" key="1">
    <citation type="submission" date="2016-01" db="EMBL/GenBank/DDBJ databases">
        <title>Streptomyces amritsarensis strain MTCC 11845 genome sequencing and assembly.</title>
        <authorList>
            <person name="Sharma D."/>
            <person name="Nair G.R."/>
            <person name="Kaur G."/>
            <person name="Manhas R.K."/>
            <person name="Mayilraj S."/>
        </authorList>
    </citation>
    <scope>NUCLEOTIDE SEQUENCE [LARGE SCALE GENOMIC DNA]</scope>
    <source>
        <strain evidence="2 3">MTCC 11845</strain>
    </source>
</reference>
<feature type="transmembrane region" description="Helical" evidence="1">
    <location>
        <begin position="188"/>
        <end position="212"/>
    </location>
</feature>
<keyword evidence="1" id="KW-1133">Transmembrane helix</keyword>
<keyword evidence="1" id="KW-0812">Transmembrane</keyword>
<comment type="caution">
    <text evidence="2">The sequence shown here is derived from an EMBL/GenBank/DDBJ whole genome shotgun (WGS) entry which is preliminary data.</text>
</comment>
<gene>
    <name evidence="2" type="ORF">AVW11_17180</name>
</gene>
<feature type="transmembrane region" description="Helical" evidence="1">
    <location>
        <begin position="161"/>
        <end position="182"/>
    </location>
</feature>